<protein>
    <submittedName>
        <fullName evidence="1">Uncharacterized protein</fullName>
    </submittedName>
</protein>
<name>A0A368FDM2_ANCCA</name>
<dbReference type="Proteomes" id="UP000252519">
    <property type="component" value="Unassembled WGS sequence"/>
</dbReference>
<proteinExistence type="predicted"/>
<gene>
    <name evidence="1" type="ORF">ANCCAN_24060</name>
</gene>
<evidence type="ECO:0000313" key="2">
    <source>
        <dbReference type="Proteomes" id="UP000252519"/>
    </source>
</evidence>
<dbReference type="AlphaFoldDB" id="A0A368FDM2"/>
<reference evidence="1 2" key="1">
    <citation type="submission" date="2014-10" db="EMBL/GenBank/DDBJ databases">
        <title>Draft genome of the hookworm Ancylostoma caninum.</title>
        <authorList>
            <person name="Mitreva M."/>
        </authorList>
    </citation>
    <scope>NUCLEOTIDE SEQUENCE [LARGE SCALE GENOMIC DNA]</scope>
    <source>
        <strain evidence="1 2">Baltimore</strain>
    </source>
</reference>
<accession>A0A368FDM2</accession>
<organism evidence="1 2">
    <name type="scientific">Ancylostoma caninum</name>
    <name type="common">Dog hookworm</name>
    <dbReference type="NCBI Taxonomy" id="29170"/>
    <lineage>
        <taxon>Eukaryota</taxon>
        <taxon>Metazoa</taxon>
        <taxon>Ecdysozoa</taxon>
        <taxon>Nematoda</taxon>
        <taxon>Chromadorea</taxon>
        <taxon>Rhabditida</taxon>
        <taxon>Rhabditina</taxon>
        <taxon>Rhabditomorpha</taxon>
        <taxon>Strongyloidea</taxon>
        <taxon>Ancylostomatidae</taxon>
        <taxon>Ancylostomatinae</taxon>
        <taxon>Ancylostoma</taxon>
    </lineage>
</organism>
<dbReference type="STRING" id="29170.A0A368FDM2"/>
<keyword evidence="2" id="KW-1185">Reference proteome</keyword>
<evidence type="ECO:0000313" key="1">
    <source>
        <dbReference type="EMBL" id="RCN30172.1"/>
    </source>
</evidence>
<sequence length="88" mass="9711">MLHSVEQTSEGEMSAPNRQIVAIVGDADLTLTDRLVKAVGNESTSTVFHLDTKYYQASVGVRQFRTGHDLLKFYKQEADVTIGAIVLK</sequence>
<dbReference type="EMBL" id="JOJR01001636">
    <property type="protein sequence ID" value="RCN30172.1"/>
    <property type="molecule type" value="Genomic_DNA"/>
</dbReference>
<dbReference type="OrthoDB" id="1741717at2759"/>
<comment type="caution">
    <text evidence="1">The sequence shown here is derived from an EMBL/GenBank/DDBJ whole genome shotgun (WGS) entry which is preliminary data.</text>
</comment>